<feature type="transmembrane region" description="Helical" evidence="1">
    <location>
        <begin position="32"/>
        <end position="50"/>
    </location>
</feature>
<dbReference type="AlphaFoldDB" id="A0A518KD30"/>
<feature type="transmembrane region" description="Helical" evidence="1">
    <location>
        <begin position="124"/>
        <end position="146"/>
    </location>
</feature>
<keyword evidence="1" id="KW-0812">Transmembrane</keyword>
<evidence type="ECO:0000256" key="1">
    <source>
        <dbReference type="SAM" id="Phobius"/>
    </source>
</evidence>
<feature type="transmembrane region" description="Helical" evidence="1">
    <location>
        <begin position="251"/>
        <end position="269"/>
    </location>
</feature>
<reference evidence="2 3" key="1">
    <citation type="submission" date="2019-02" db="EMBL/GenBank/DDBJ databases">
        <title>Deep-cultivation of Planctomycetes and their phenomic and genomic characterization uncovers novel biology.</title>
        <authorList>
            <person name="Wiegand S."/>
            <person name="Jogler M."/>
            <person name="Boedeker C."/>
            <person name="Pinto D."/>
            <person name="Vollmers J."/>
            <person name="Rivas-Marin E."/>
            <person name="Kohn T."/>
            <person name="Peeters S.H."/>
            <person name="Heuer A."/>
            <person name="Rast P."/>
            <person name="Oberbeckmann S."/>
            <person name="Bunk B."/>
            <person name="Jeske O."/>
            <person name="Meyerdierks A."/>
            <person name="Storesund J.E."/>
            <person name="Kallscheuer N."/>
            <person name="Luecker S."/>
            <person name="Lage O.M."/>
            <person name="Pohl T."/>
            <person name="Merkel B.J."/>
            <person name="Hornburger P."/>
            <person name="Mueller R.-W."/>
            <person name="Bruemmer F."/>
            <person name="Labrenz M."/>
            <person name="Spormann A.M."/>
            <person name="Op den Camp H."/>
            <person name="Overmann J."/>
            <person name="Amann R."/>
            <person name="Jetten M.S.M."/>
            <person name="Mascher T."/>
            <person name="Medema M.H."/>
            <person name="Devos D.P."/>
            <person name="Kaster A.-K."/>
            <person name="Ovreas L."/>
            <person name="Rohde M."/>
            <person name="Galperin M.Y."/>
            <person name="Jogler C."/>
        </authorList>
    </citation>
    <scope>NUCLEOTIDE SEQUENCE [LARGE SCALE GENOMIC DNA]</scope>
    <source>
        <strain evidence="2 3">Spa11</strain>
    </source>
</reference>
<feature type="transmembrane region" description="Helical" evidence="1">
    <location>
        <begin position="152"/>
        <end position="172"/>
    </location>
</feature>
<organism evidence="2 3">
    <name type="scientific">Botrimarina mediterranea</name>
    <dbReference type="NCBI Taxonomy" id="2528022"/>
    <lineage>
        <taxon>Bacteria</taxon>
        <taxon>Pseudomonadati</taxon>
        <taxon>Planctomycetota</taxon>
        <taxon>Planctomycetia</taxon>
        <taxon>Pirellulales</taxon>
        <taxon>Lacipirellulaceae</taxon>
        <taxon>Botrimarina</taxon>
    </lineage>
</organism>
<dbReference type="EMBL" id="CP036349">
    <property type="protein sequence ID" value="QDV75695.1"/>
    <property type="molecule type" value="Genomic_DNA"/>
</dbReference>
<dbReference type="InterPro" id="IPR010390">
    <property type="entry name" value="ABC-2_transporter-like"/>
</dbReference>
<name>A0A518KD30_9BACT</name>
<gene>
    <name evidence="2" type="ORF">Spa11_39150</name>
</gene>
<keyword evidence="1" id="KW-1133">Transmembrane helix</keyword>
<keyword evidence="3" id="KW-1185">Reference proteome</keyword>
<evidence type="ECO:0000313" key="3">
    <source>
        <dbReference type="Proteomes" id="UP000316426"/>
    </source>
</evidence>
<evidence type="ECO:0008006" key="4">
    <source>
        <dbReference type="Google" id="ProtNLM"/>
    </source>
</evidence>
<dbReference type="RefSeq" id="WP_145115396.1">
    <property type="nucleotide sequence ID" value="NZ_CP036349.1"/>
</dbReference>
<proteinExistence type="predicted"/>
<dbReference type="Proteomes" id="UP000316426">
    <property type="component" value="Chromosome"/>
</dbReference>
<feature type="transmembrane region" description="Helical" evidence="1">
    <location>
        <begin position="179"/>
        <end position="200"/>
    </location>
</feature>
<dbReference type="KEGG" id="bmei:Spa11_39150"/>
<evidence type="ECO:0000313" key="2">
    <source>
        <dbReference type="EMBL" id="QDV75695.1"/>
    </source>
</evidence>
<feature type="transmembrane region" description="Helical" evidence="1">
    <location>
        <begin position="220"/>
        <end position="239"/>
    </location>
</feature>
<accession>A0A518KD30</accession>
<keyword evidence="1" id="KW-0472">Membrane</keyword>
<sequence length="281" mass="31582">MPLATAQPTGLSAAWIIFRTCVEERLVYRGDFALGTLMRFLPIITQIFLWTAVYKAAGSSIGGFTRNDVIAYYLLTMLGRAFSSMPGLASGIAMQIRTGEIKKFLIQPIDLLEYLLLARLAHKIVYYAVAAAPFALVFWLCGDYFPEKWPDATTWAAFLLSLVMSFALGFYLEATLGMIGFWFLEVSSLLFVYMLANFFFSGHMFPLDFLTDSVPGWVASLLWFQPLKFLAYFPAAVYLGKIHGPELWQNLALLAVWVVFFYVAARVALHRGLKRYSGFGG</sequence>
<dbReference type="Pfam" id="PF06182">
    <property type="entry name" value="ABC2_membrane_6"/>
    <property type="match status" value="1"/>
</dbReference>
<feature type="transmembrane region" description="Helical" evidence="1">
    <location>
        <begin position="70"/>
        <end position="93"/>
    </location>
</feature>
<dbReference type="PANTHER" id="PTHR36832">
    <property type="entry name" value="SLR1174 PROTEIN-RELATED"/>
    <property type="match status" value="1"/>
</dbReference>
<dbReference type="PANTHER" id="PTHR36832:SF1">
    <property type="entry name" value="SLR1174 PROTEIN"/>
    <property type="match status" value="1"/>
</dbReference>
<protein>
    <recommendedName>
        <fullName evidence="4">ABC transporter permease</fullName>
    </recommendedName>
</protein>